<evidence type="ECO:0000313" key="2">
    <source>
        <dbReference type="Proteomes" id="UP000759131"/>
    </source>
</evidence>
<accession>A0A7R9LUZ2</accession>
<dbReference type="Proteomes" id="UP000759131">
    <property type="component" value="Unassembled WGS sequence"/>
</dbReference>
<reference evidence="1" key="1">
    <citation type="submission" date="2020-11" db="EMBL/GenBank/DDBJ databases">
        <authorList>
            <person name="Tran Van P."/>
        </authorList>
    </citation>
    <scope>NUCLEOTIDE SEQUENCE</scope>
</reference>
<dbReference type="EMBL" id="CAJPIZ010043469">
    <property type="protein sequence ID" value="CAG2121991.1"/>
    <property type="molecule type" value="Genomic_DNA"/>
</dbReference>
<feature type="non-terminal residue" evidence="1">
    <location>
        <position position="101"/>
    </location>
</feature>
<protein>
    <submittedName>
        <fullName evidence="1">Uncharacterized protein</fullName>
    </submittedName>
</protein>
<name>A0A7R9LUZ2_9ACAR</name>
<sequence>MMCNVKSSVCNPSMQGEMAACAMKEAKMHTIDMAKLMSMAGHLGKLCNLLAEGSHRECRAILEYTLEGHEWGGIDAFGRNFFRVIRSDQILQILPFSLIHS</sequence>
<organism evidence="1">
    <name type="scientific">Medioppia subpectinata</name>
    <dbReference type="NCBI Taxonomy" id="1979941"/>
    <lineage>
        <taxon>Eukaryota</taxon>
        <taxon>Metazoa</taxon>
        <taxon>Ecdysozoa</taxon>
        <taxon>Arthropoda</taxon>
        <taxon>Chelicerata</taxon>
        <taxon>Arachnida</taxon>
        <taxon>Acari</taxon>
        <taxon>Acariformes</taxon>
        <taxon>Sarcoptiformes</taxon>
        <taxon>Oribatida</taxon>
        <taxon>Brachypylina</taxon>
        <taxon>Oppioidea</taxon>
        <taxon>Oppiidae</taxon>
        <taxon>Medioppia</taxon>
    </lineage>
</organism>
<proteinExistence type="predicted"/>
<keyword evidence="2" id="KW-1185">Reference proteome</keyword>
<dbReference type="AlphaFoldDB" id="A0A7R9LUZ2"/>
<evidence type="ECO:0000313" key="1">
    <source>
        <dbReference type="EMBL" id="CAD7648445.1"/>
    </source>
</evidence>
<gene>
    <name evidence="1" type="ORF">OSB1V03_LOCUS21937</name>
</gene>
<dbReference type="EMBL" id="OC898044">
    <property type="protein sequence ID" value="CAD7648445.1"/>
    <property type="molecule type" value="Genomic_DNA"/>
</dbReference>